<evidence type="ECO:0000256" key="9">
    <source>
        <dbReference type="ARBA" id="ARBA00023065"/>
    </source>
</evidence>
<evidence type="ECO:0000256" key="1">
    <source>
        <dbReference type="ARBA" id="ARBA00004571"/>
    </source>
</evidence>
<keyword evidence="22" id="KW-1185">Reference proteome</keyword>
<dbReference type="Gene3D" id="3.10.560.10">
    <property type="entry name" value="Outer membrane lipoprotein wza domain like"/>
    <property type="match status" value="5"/>
</dbReference>
<keyword evidence="12" id="KW-0564">Palmitate</keyword>
<evidence type="ECO:0000313" key="22">
    <source>
        <dbReference type="Proteomes" id="UP000053586"/>
    </source>
</evidence>
<keyword evidence="5" id="KW-0762">Sugar transport</keyword>
<keyword evidence="6" id="KW-0812">Transmembrane</keyword>
<evidence type="ECO:0008006" key="23">
    <source>
        <dbReference type="Google" id="ProtNLM"/>
    </source>
</evidence>
<evidence type="ECO:0000256" key="15">
    <source>
        <dbReference type="SAM" id="Coils"/>
    </source>
</evidence>
<evidence type="ECO:0000256" key="13">
    <source>
        <dbReference type="ARBA" id="ARBA00023237"/>
    </source>
</evidence>
<comment type="subcellular location">
    <subcellularLocation>
        <location evidence="1">Cell outer membrane</location>
        <topology evidence="1">Multi-pass membrane protein</topology>
    </subcellularLocation>
</comment>
<dbReference type="Pfam" id="PF22461">
    <property type="entry name" value="SLBB_2"/>
    <property type="match status" value="1"/>
</dbReference>
<dbReference type="InterPro" id="IPR019554">
    <property type="entry name" value="Soluble_ligand-bd"/>
</dbReference>
<feature type="domain" description="Polysaccharide export protein N-terminal" evidence="18">
    <location>
        <begin position="127"/>
        <end position="199"/>
    </location>
</feature>
<keyword evidence="9" id="KW-0406">Ion transport</keyword>
<accession>H5TB44</accession>
<evidence type="ECO:0000313" key="21">
    <source>
        <dbReference type="EMBL" id="GAB55521.1"/>
    </source>
</evidence>
<feature type="compositionally biased region" description="Low complexity" evidence="16">
    <location>
        <begin position="475"/>
        <end position="484"/>
    </location>
</feature>
<keyword evidence="10" id="KW-0626">Porin</keyword>
<keyword evidence="7 17" id="KW-0732">Signal</keyword>
<keyword evidence="14" id="KW-0449">Lipoprotein</keyword>
<organism evidence="21 22">
    <name type="scientific">Glaciecola punicea ACAM 611</name>
    <dbReference type="NCBI Taxonomy" id="1121923"/>
    <lineage>
        <taxon>Bacteria</taxon>
        <taxon>Pseudomonadati</taxon>
        <taxon>Pseudomonadota</taxon>
        <taxon>Gammaproteobacteria</taxon>
        <taxon>Alteromonadales</taxon>
        <taxon>Alteromonadaceae</taxon>
        <taxon>Glaciecola</taxon>
    </lineage>
</organism>
<dbReference type="GO" id="GO:0046930">
    <property type="term" value="C:pore complex"/>
    <property type="evidence" value="ECO:0007669"/>
    <property type="project" value="UniProtKB-KW"/>
</dbReference>
<dbReference type="InterPro" id="IPR049712">
    <property type="entry name" value="Poly_export"/>
</dbReference>
<evidence type="ECO:0000256" key="4">
    <source>
        <dbReference type="ARBA" id="ARBA00022452"/>
    </source>
</evidence>
<feature type="domain" description="Soluble ligand binding" evidence="19">
    <location>
        <begin position="291"/>
        <end position="341"/>
    </location>
</feature>
<name>H5TB44_9ALTE</name>
<keyword evidence="3" id="KW-0813">Transport</keyword>
<dbReference type="PANTHER" id="PTHR33619">
    <property type="entry name" value="POLYSACCHARIDE EXPORT PROTEIN GFCE-RELATED"/>
    <property type="match status" value="1"/>
</dbReference>
<gene>
    <name evidence="21" type="ORF">GPUN_1397</name>
</gene>
<evidence type="ECO:0000256" key="11">
    <source>
        <dbReference type="ARBA" id="ARBA00023136"/>
    </source>
</evidence>
<keyword evidence="8" id="KW-0625">Polysaccharide transport</keyword>
<dbReference type="Pfam" id="PF02563">
    <property type="entry name" value="Poly_export"/>
    <property type="match status" value="1"/>
</dbReference>
<feature type="signal peptide" evidence="17">
    <location>
        <begin position="1"/>
        <end position="24"/>
    </location>
</feature>
<evidence type="ECO:0000256" key="8">
    <source>
        <dbReference type="ARBA" id="ARBA00023047"/>
    </source>
</evidence>
<protein>
    <recommendedName>
        <fullName evidence="23">Polysaccharide export outer membrane protein</fullName>
    </recommendedName>
</protein>
<dbReference type="AlphaFoldDB" id="H5TB44"/>
<evidence type="ECO:0000256" key="5">
    <source>
        <dbReference type="ARBA" id="ARBA00022597"/>
    </source>
</evidence>
<feature type="compositionally biased region" description="Basic and acidic residues" evidence="16">
    <location>
        <begin position="464"/>
        <end position="474"/>
    </location>
</feature>
<feature type="region of interest" description="Disordered" evidence="16">
    <location>
        <begin position="464"/>
        <end position="514"/>
    </location>
</feature>
<dbReference type="Proteomes" id="UP000053586">
    <property type="component" value="Unassembled WGS sequence"/>
</dbReference>
<dbReference type="RefSeq" id="WP_006004691.1">
    <property type="nucleotide sequence ID" value="NZ_BAET01000013.1"/>
</dbReference>
<evidence type="ECO:0000259" key="19">
    <source>
        <dbReference type="Pfam" id="PF10531"/>
    </source>
</evidence>
<evidence type="ECO:0000256" key="7">
    <source>
        <dbReference type="ARBA" id="ARBA00022729"/>
    </source>
</evidence>
<keyword evidence="15" id="KW-0175">Coiled coil</keyword>
<keyword evidence="11" id="KW-0472">Membrane</keyword>
<sequence length="916" mass="101951">MKTFKPYFQLVLLLPFLAAMPANAQSFAPSEQQLAQFKQLPRAQQEQLAQQMGFDMSILDQANKSFGSDEEIFDDVDFIERDLDKRSISKKRAQQSALENDSLELKPFGYDIFGDREEAIKPLANMPVPSNYIMGPGDSVKLQLFGKESGNYELSVNNEGSIELPDLGPLQVAGTNFQELKRLVAEKYQQQKIGVTVFVSMGKIRSIQIFLVGEVYRPGPLVVSGMATITTALINSGGVNEIGSLRNIELKRNGETVSNFDLYDLIVKGDTSNDLRLQQGDVLFVPTAQNIVSVDGPVRRPAIYEVKTTDTVKELLSLAGGLLPKADANLLQLVRKNPSSGLSITNVSMRDSATLNQVLKNGDFLRVPEANLEFSNAIIVNGAINVPRIIADTGVFLSDVVSKQTLYSNTDLHYALILRKQRFALNTTIIQFKPEDVIRGRFDERLQAFDELVLFSRVAQEKEEETEKGNERSLLRNQPQNQNREQNREQSRLQGESNNRFDGRGQNQNNEFANEQSEFEFQKLLEDMKEKEAEHLQDLEKNRFTAKAFERESNRSFSRKELLTPIIERLKSEASATQALQLIEVSGEVKYPGVYPMPTGISISKVLNASGGLTESAHLDNAEITGFTVTDGTLTVAHKNISLISQLLLPEPQQVKLRSKDILNVVRIPQWFESNNIELRGEVVFPGIYQIKDGEKLSNVIKRAGGLTNMASANAAIFTREELKEKEMVNIKKAIEDIRQELATKSLSSNQFTTAVDYGSARQVLDDLIDVEPLGRMVIDIEALIAGNERSDFAVRNGDVLVIPYITPAISIVGEVFVPTTYLYDPDLSLDDYLELAGGVREFGDASNIYIVKSNGSIIVPGNDFWFGGQIKDNLNPGDTIVVPRDVTNYENISLWQGVTQIIYQSAIAVSAISRL</sequence>
<dbReference type="GO" id="GO:0015288">
    <property type="term" value="F:porin activity"/>
    <property type="evidence" value="ECO:0007669"/>
    <property type="project" value="UniProtKB-KW"/>
</dbReference>
<evidence type="ECO:0000256" key="2">
    <source>
        <dbReference type="ARBA" id="ARBA00009450"/>
    </source>
</evidence>
<dbReference type="EMBL" id="BAET01000013">
    <property type="protein sequence ID" value="GAB55521.1"/>
    <property type="molecule type" value="Genomic_DNA"/>
</dbReference>
<feature type="coiled-coil region" evidence="15">
    <location>
        <begin position="514"/>
        <end position="542"/>
    </location>
</feature>
<feature type="domain" description="Soluble ligand binding" evidence="19">
    <location>
        <begin position="811"/>
        <end position="859"/>
    </location>
</feature>
<evidence type="ECO:0000259" key="20">
    <source>
        <dbReference type="Pfam" id="PF22461"/>
    </source>
</evidence>
<keyword evidence="13" id="KW-0998">Cell outer membrane</keyword>
<reference evidence="21 22" key="1">
    <citation type="journal article" date="2012" name="J. Bacteriol.">
        <title>Genome sequence of proteorhodopsin-containing sea ice bacterium Glaciecola punicea ACAM 611T.</title>
        <authorList>
            <person name="Qin Q.-L."/>
            <person name="Xie B.-B."/>
            <person name="Shu Y.-L."/>
            <person name="Rong J.-C."/>
            <person name="Zhao D.-L."/>
            <person name="Zhang X.-Y."/>
            <person name="Chen X.-L."/>
            <person name="Zhou B.-C."/>
            <person name="Zhanga Y.-Z."/>
        </authorList>
    </citation>
    <scope>NUCLEOTIDE SEQUENCE [LARGE SCALE GENOMIC DNA]</scope>
    <source>
        <strain evidence="21 22">ACAM 611</strain>
    </source>
</reference>
<proteinExistence type="inferred from homology"/>
<feature type="compositionally biased region" description="Polar residues" evidence="16">
    <location>
        <begin position="495"/>
        <end position="514"/>
    </location>
</feature>
<feature type="domain" description="Soluble ligand binding" evidence="19">
    <location>
        <begin position="681"/>
        <end position="720"/>
    </location>
</feature>
<dbReference type="eggNOG" id="COG1596">
    <property type="taxonomic scope" value="Bacteria"/>
</dbReference>
<dbReference type="GO" id="GO:0006811">
    <property type="term" value="P:monoatomic ion transport"/>
    <property type="evidence" value="ECO:0007669"/>
    <property type="project" value="UniProtKB-KW"/>
</dbReference>
<dbReference type="InterPro" id="IPR003715">
    <property type="entry name" value="Poly_export_N"/>
</dbReference>
<evidence type="ECO:0000256" key="3">
    <source>
        <dbReference type="ARBA" id="ARBA00022448"/>
    </source>
</evidence>
<feature type="domain" description="SLBB" evidence="20">
    <location>
        <begin position="209"/>
        <end position="285"/>
    </location>
</feature>
<dbReference type="GO" id="GO:0009279">
    <property type="term" value="C:cell outer membrane"/>
    <property type="evidence" value="ECO:0007669"/>
    <property type="project" value="UniProtKB-SubCell"/>
</dbReference>
<dbReference type="PANTHER" id="PTHR33619:SF3">
    <property type="entry name" value="POLYSACCHARIDE EXPORT PROTEIN GFCE-RELATED"/>
    <property type="match status" value="1"/>
</dbReference>
<evidence type="ECO:0000256" key="10">
    <source>
        <dbReference type="ARBA" id="ARBA00023114"/>
    </source>
</evidence>
<feature type="chain" id="PRO_5003598153" description="Polysaccharide export outer membrane protein" evidence="17">
    <location>
        <begin position="25"/>
        <end position="916"/>
    </location>
</feature>
<evidence type="ECO:0000256" key="14">
    <source>
        <dbReference type="ARBA" id="ARBA00023288"/>
    </source>
</evidence>
<evidence type="ECO:0000256" key="6">
    <source>
        <dbReference type="ARBA" id="ARBA00022692"/>
    </source>
</evidence>
<keyword evidence="4" id="KW-1134">Transmembrane beta strand</keyword>
<evidence type="ECO:0000256" key="12">
    <source>
        <dbReference type="ARBA" id="ARBA00023139"/>
    </source>
</evidence>
<evidence type="ECO:0000259" key="18">
    <source>
        <dbReference type="Pfam" id="PF02563"/>
    </source>
</evidence>
<comment type="similarity">
    <text evidence="2">Belongs to the BexD/CtrA/VexA family.</text>
</comment>
<evidence type="ECO:0000256" key="17">
    <source>
        <dbReference type="SAM" id="SignalP"/>
    </source>
</evidence>
<dbReference type="Gene3D" id="3.30.1950.10">
    <property type="entry name" value="wza like domain"/>
    <property type="match status" value="1"/>
</dbReference>
<dbReference type="GO" id="GO:0015159">
    <property type="term" value="F:polysaccharide transmembrane transporter activity"/>
    <property type="evidence" value="ECO:0007669"/>
    <property type="project" value="InterPro"/>
</dbReference>
<evidence type="ECO:0000256" key="16">
    <source>
        <dbReference type="SAM" id="MobiDB-lite"/>
    </source>
</evidence>
<comment type="caution">
    <text evidence="21">The sequence shown here is derived from an EMBL/GenBank/DDBJ whole genome shotgun (WGS) entry which is preliminary data.</text>
</comment>
<dbReference type="InterPro" id="IPR054765">
    <property type="entry name" value="SLBB_dom"/>
</dbReference>
<dbReference type="Pfam" id="PF10531">
    <property type="entry name" value="SLBB"/>
    <property type="match status" value="4"/>
</dbReference>
<dbReference type="OrthoDB" id="9808948at2"/>
<reference evidence="21 22" key="2">
    <citation type="journal article" date="2017" name="Antonie Van Leeuwenhoek">
        <title>Rhizobium rhizosphaerae sp. nov., a novel species isolated from rice rhizosphere.</title>
        <authorList>
            <person name="Zhao J.J."/>
            <person name="Zhang J."/>
            <person name="Zhang R.J."/>
            <person name="Zhang C.W."/>
            <person name="Yin H.Q."/>
            <person name="Zhang X.X."/>
        </authorList>
    </citation>
    <scope>NUCLEOTIDE SEQUENCE [LARGE SCALE GENOMIC DNA]</scope>
    <source>
        <strain evidence="21 22">ACAM 611</strain>
    </source>
</reference>
<feature type="domain" description="Soluble ligand binding" evidence="19">
    <location>
        <begin position="583"/>
        <end position="633"/>
    </location>
</feature>